<sequence length="216" mass="25083">MQTAQWIGIKGHPITYTFIQNQGDKHSLCFMFPGRGYTNHHPLLYFATKILLQAQIDVIQVQYPYHQMAEFQSLDLEKQHEWLSQDMNGLVQTILDQHPYEEIIFLGKSLGTVPILHTHSKLNSYETAKYILLTPLIHLEPLYQQMLQMEQKTLCVIGDKDPVYDLTKMNAIRTKPNIQVLVIENGDHSLEIPTDIKQSILILKQIMNQIQLFIED</sequence>
<dbReference type="InterPro" id="IPR046879">
    <property type="entry name" value="KANL3/Tex30_Abhydrolase"/>
</dbReference>
<feature type="domain" description="KANL3/Tex30 alpha/beta hydrolase-like" evidence="1">
    <location>
        <begin position="34"/>
        <end position="197"/>
    </location>
</feature>
<dbReference type="InterPro" id="IPR029058">
    <property type="entry name" value="AB_hydrolase_fold"/>
</dbReference>
<organism evidence="2 3">
    <name type="scientific">Thermoflavimicrobium dichotomicum</name>
    <dbReference type="NCBI Taxonomy" id="46223"/>
    <lineage>
        <taxon>Bacteria</taxon>
        <taxon>Bacillati</taxon>
        <taxon>Bacillota</taxon>
        <taxon>Bacilli</taxon>
        <taxon>Bacillales</taxon>
        <taxon>Thermoactinomycetaceae</taxon>
        <taxon>Thermoflavimicrobium</taxon>
    </lineage>
</organism>
<dbReference type="RefSeq" id="WP_093228995.1">
    <property type="nucleotide sequence ID" value="NZ_FORR01000004.1"/>
</dbReference>
<dbReference type="Proteomes" id="UP000199545">
    <property type="component" value="Unassembled WGS sequence"/>
</dbReference>
<dbReference type="Pfam" id="PF20408">
    <property type="entry name" value="Abhydrolase_11"/>
    <property type="match status" value="1"/>
</dbReference>
<accession>A0A1I3NNK1</accession>
<dbReference type="SUPFAM" id="SSF53474">
    <property type="entry name" value="alpha/beta-Hydrolases"/>
    <property type="match status" value="1"/>
</dbReference>
<proteinExistence type="predicted"/>
<dbReference type="STRING" id="46223.SAMN05421852_104214"/>
<dbReference type="AlphaFoldDB" id="A0A1I3NNK1"/>
<evidence type="ECO:0000313" key="3">
    <source>
        <dbReference type="Proteomes" id="UP000199545"/>
    </source>
</evidence>
<keyword evidence="3" id="KW-1185">Reference proteome</keyword>
<dbReference type="OrthoDB" id="1908495at2"/>
<evidence type="ECO:0000313" key="2">
    <source>
        <dbReference type="EMBL" id="SFJ10825.1"/>
    </source>
</evidence>
<dbReference type="PIRSF" id="PIRSF033634">
    <property type="entry name" value="UCP033634"/>
    <property type="match status" value="1"/>
</dbReference>
<dbReference type="Gene3D" id="3.40.50.1820">
    <property type="entry name" value="alpha/beta hydrolase"/>
    <property type="match status" value="1"/>
</dbReference>
<dbReference type="ESTHER" id="9bacl-a0a1i3nnk1">
    <property type="family name" value="UCP033634"/>
</dbReference>
<evidence type="ECO:0000259" key="1">
    <source>
        <dbReference type="Pfam" id="PF20408"/>
    </source>
</evidence>
<dbReference type="InterPro" id="IPR017018">
    <property type="entry name" value="UCP033634"/>
</dbReference>
<protein>
    <recommendedName>
        <fullName evidence="1">KANL3/Tex30 alpha/beta hydrolase-like domain-containing protein</fullName>
    </recommendedName>
</protein>
<dbReference type="EMBL" id="FORR01000004">
    <property type="protein sequence ID" value="SFJ10825.1"/>
    <property type="molecule type" value="Genomic_DNA"/>
</dbReference>
<reference evidence="2 3" key="1">
    <citation type="submission" date="2016-10" db="EMBL/GenBank/DDBJ databases">
        <authorList>
            <person name="de Groot N.N."/>
        </authorList>
    </citation>
    <scope>NUCLEOTIDE SEQUENCE [LARGE SCALE GENOMIC DNA]</scope>
    <source>
        <strain evidence="2 3">DSM 44778</strain>
    </source>
</reference>
<gene>
    <name evidence="2" type="ORF">SAMN05421852_104214</name>
</gene>
<name>A0A1I3NNK1_9BACL</name>